<dbReference type="GO" id="GO:0005737">
    <property type="term" value="C:cytoplasm"/>
    <property type="evidence" value="ECO:0007669"/>
    <property type="project" value="UniProtKB-SubCell"/>
</dbReference>
<evidence type="ECO:0000256" key="5">
    <source>
        <dbReference type="ARBA" id="ARBA00023273"/>
    </source>
</evidence>
<dbReference type="InterPro" id="IPR053879">
    <property type="entry name" value="HYDIN_VesB_CFA65-like_Ig"/>
</dbReference>
<name>A0A0J8AYU9_BETVV</name>
<comment type="subcellular location">
    <subcellularLocation>
        <location evidence="1">Cell projection</location>
        <location evidence="1">Cilium</location>
    </subcellularLocation>
    <subcellularLocation>
        <location evidence="2">Cytoplasm</location>
    </subcellularLocation>
</comment>
<organism evidence="7 8">
    <name type="scientific">Beta vulgaris subsp. vulgaris</name>
    <name type="common">Beet</name>
    <dbReference type="NCBI Taxonomy" id="3555"/>
    <lineage>
        <taxon>Eukaryota</taxon>
        <taxon>Viridiplantae</taxon>
        <taxon>Streptophyta</taxon>
        <taxon>Embryophyta</taxon>
        <taxon>Tracheophyta</taxon>
        <taxon>Spermatophyta</taxon>
        <taxon>Magnoliopsida</taxon>
        <taxon>eudicotyledons</taxon>
        <taxon>Gunneridae</taxon>
        <taxon>Pentapetalae</taxon>
        <taxon>Caryophyllales</taxon>
        <taxon>Chenopodiaceae</taxon>
        <taxon>Betoideae</taxon>
        <taxon>Beta</taxon>
    </lineage>
</organism>
<evidence type="ECO:0000256" key="2">
    <source>
        <dbReference type="ARBA" id="ARBA00004496"/>
    </source>
</evidence>
<evidence type="ECO:0000313" key="8">
    <source>
        <dbReference type="Proteomes" id="UP000035740"/>
    </source>
</evidence>
<protein>
    <recommendedName>
        <fullName evidence="6">HYDIN/VesB/CFA65-like Ig-like domain-containing protein</fullName>
    </recommendedName>
</protein>
<evidence type="ECO:0000256" key="1">
    <source>
        <dbReference type="ARBA" id="ARBA00004138"/>
    </source>
</evidence>
<keyword evidence="4" id="KW-0969">Cilium</keyword>
<dbReference type="AlphaFoldDB" id="A0A0J8AYU9"/>
<dbReference type="OrthoDB" id="5538672at2759"/>
<keyword evidence="3" id="KW-0963">Cytoplasm</keyword>
<proteinExistence type="predicted"/>
<dbReference type="Pfam" id="PF22544">
    <property type="entry name" value="HYDIN_VesB_CFA65-like_Ig"/>
    <property type="match status" value="1"/>
</dbReference>
<feature type="domain" description="HYDIN/VesB/CFA65-like Ig-like" evidence="6">
    <location>
        <begin position="28"/>
        <end position="126"/>
    </location>
</feature>
<keyword evidence="8" id="KW-1185">Reference proteome</keyword>
<evidence type="ECO:0000259" key="6">
    <source>
        <dbReference type="Pfam" id="PF22544"/>
    </source>
</evidence>
<dbReference type="eggNOG" id="ENOG502S62P">
    <property type="taxonomic scope" value="Eukaryota"/>
</dbReference>
<dbReference type="Gene3D" id="2.60.40.10">
    <property type="entry name" value="Immunoglobulins"/>
    <property type="match status" value="1"/>
</dbReference>
<dbReference type="EMBL" id="KQ097951">
    <property type="protein sequence ID" value="KMS93891.1"/>
    <property type="molecule type" value="Genomic_DNA"/>
</dbReference>
<reference evidence="7 8" key="1">
    <citation type="journal article" date="2014" name="Nature">
        <title>The genome of the recently domesticated crop plant sugar beet (Beta vulgaris).</title>
        <authorList>
            <person name="Dohm J.C."/>
            <person name="Minoche A.E."/>
            <person name="Holtgrawe D."/>
            <person name="Capella-Gutierrez S."/>
            <person name="Zakrzewski F."/>
            <person name="Tafer H."/>
            <person name="Rupp O."/>
            <person name="Sorensen T.R."/>
            <person name="Stracke R."/>
            <person name="Reinhardt R."/>
            <person name="Goesmann A."/>
            <person name="Kraft T."/>
            <person name="Schulz B."/>
            <person name="Stadler P.F."/>
            <person name="Schmidt T."/>
            <person name="Gabaldon T."/>
            <person name="Lehrach H."/>
            <person name="Weisshaar B."/>
            <person name="Himmelbauer H."/>
        </authorList>
    </citation>
    <scope>NUCLEOTIDE SEQUENCE [LARGE SCALE GENOMIC DNA]</scope>
    <source>
        <tissue evidence="7">Taproot</tissue>
    </source>
</reference>
<evidence type="ECO:0000256" key="4">
    <source>
        <dbReference type="ARBA" id="ARBA00023069"/>
    </source>
</evidence>
<dbReference type="Proteomes" id="UP000035740">
    <property type="component" value="Unassembled WGS sequence"/>
</dbReference>
<evidence type="ECO:0000256" key="3">
    <source>
        <dbReference type="ARBA" id="ARBA00022490"/>
    </source>
</evidence>
<feature type="non-terminal residue" evidence="7">
    <location>
        <position position="1"/>
    </location>
</feature>
<keyword evidence="5" id="KW-0966">Cell projection</keyword>
<evidence type="ECO:0000313" key="7">
    <source>
        <dbReference type="EMBL" id="KMS93891.1"/>
    </source>
</evidence>
<sequence length="174" mass="19888">VDTVVTIRLSSIYSENDVSVPVTTGTAEISLDTDLVDFGQFQKGFHCSRSVTIRNSGTISVAFRLHSSRDPDQLDFTVSRWRGLLVPDRDVEIIFKTKLAQLGAFEDELCLETQLDGKRHFIRVCGQCDTPIVDPAKFHRVDFGLCISHDLIARNADWIWKVIVWLVRRRRNRL</sequence>
<gene>
    <name evidence="7" type="ORF">BVRB_026880</name>
</gene>
<accession>A0A0J8AYU9</accession>
<dbReference type="InterPro" id="IPR013783">
    <property type="entry name" value="Ig-like_fold"/>
</dbReference>
<dbReference type="Gramene" id="KMS93891">
    <property type="protein sequence ID" value="KMS93891"/>
    <property type="gene ID" value="BVRB_026880"/>
</dbReference>